<evidence type="ECO:0000313" key="3">
    <source>
        <dbReference type="Proteomes" id="UP000474159"/>
    </source>
</evidence>
<dbReference type="EMBL" id="VZZK01000003">
    <property type="protein sequence ID" value="KAB1080934.1"/>
    <property type="molecule type" value="Genomic_DNA"/>
</dbReference>
<gene>
    <name evidence="2" type="ORF">F6X53_04440</name>
</gene>
<protein>
    <submittedName>
        <fullName evidence="2">Uncharacterized protein</fullName>
    </submittedName>
</protein>
<dbReference type="Proteomes" id="UP000474159">
    <property type="component" value="Unassembled WGS sequence"/>
</dbReference>
<evidence type="ECO:0000256" key="1">
    <source>
        <dbReference type="SAM" id="MobiDB-lite"/>
    </source>
</evidence>
<feature type="region of interest" description="Disordered" evidence="1">
    <location>
        <begin position="231"/>
        <end position="253"/>
    </location>
</feature>
<sequence>MSWRDERNALSRERLERAIPAIFPATVLRHALSRPLKPPTPRLAVESYWRHHLLRADRLARALAACSGQPEGWSWRLGGEKGAGLPLTFRMPPSPYREPAHARGRGHCCICGQPVYRFGWHRDLWGAGIPNKNASWHSACVAAWKLWTSPSDHVKILKAGQRHRCAASGKRLFKTAEVDHRVPLYRVWREHRDAPWPTLLSFWGTPNLQVVNRAVHAEKCGQEAGERAARRRLAAAEAPSESAIPEGLLSDPT</sequence>
<evidence type="ECO:0000313" key="2">
    <source>
        <dbReference type="EMBL" id="KAB1080934.1"/>
    </source>
</evidence>
<dbReference type="RefSeq" id="WP_150997605.1">
    <property type="nucleotide sequence ID" value="NZ_BPQY01000177.1"/>
</dbReference>
<dbReference type="AlphaFoldDB" id="A0A6L3T3Z8"/>
<organism evidence="2 3">
    <name type="scientific">Methylobacterium soli</name>
    <dbReference type="NCBI Taxonomy" id="553447"/>
    <lineage>
        <taxon>Bacteria</taxon>
        <taxon>Pseudomonadati</taxon>
        <taxon>Pseudomonadota</taxon>
        <taxon>Alphaproteobacteria</taxon>
        <taxon>Hyphomicrobiales</taxon>
        <taxon>Methylobacteriaceae</taxon>
        <taxon>Methylobacterium</taxon>
    </lineage>
</organism>
<proteinExistence type="predicted"/>
<dbReference type="OrthoDB" id="7982798at2"/>
<reference evidence="2 3" key="1">
    <citation type="submission" date="2019-09" db="EMBL/GenBank/DDBJ databases">
        <title>YIM 48816 draft genome.</title>
        <authorList>
            <person name="Jiang L."/>
        </authorList>
    </citation>
    <scope>NUCLEOTIDE SEQUENCE [LARGE SCALE GENOMIC DNA]</scope>
    <source>
        <strain evidence="2 3">YIM 48816</strain>
    </source>
</reference>
<name>A0A6L3T3Z8_9HYPH</name>
<accession>A0A6L3T3Z8</accession>
<comment type="caution">
    <text evidence="2">The sequence shown here is derived from an EMBL/GenBank/DDBJ whole genome shotgun (WGS) entry which is preliminary data.</text>
</comment>
<keyword evidence="3" id="KW-1185">Reference proteome</keyword>